<evidence type="ECO:0000259" key="3">
    <source>
        <dbReference type="Pfam" id="PF05567"/>
    </source>
</evidence>
<reference evidence="4 5" key="1">
    <citation type="submission" date="2019-03" db="EMBL/GenBank/DDBJ databases">
        <title>Ramlibacter henchirensis DSM 14656, whole genome shotgun sequence.</title>
        <authorList>
            <person name="Zhang X."/>
            <person name="Feng G."/>
            <person name="Zhu H."/>
        </authorList>
    </citation>
    <scope>NUCLEOTIDE SEQUENCE [LARGE SCALE GENOMIC DNA]</scope>
    <source>
        <strain evidence="4 5">DSM 14656</strain>
    </source>
</reference>
<keyword evidence="1" id="KW-0479">Metal-binding</keyword>
<dbReference type="Proteomes" id="UP000298180">
    <property type="component" value="Unassembled WGS sequence"/>
</dbReference>
<evidence type="ECO:0000256" key="1">
    <source>
        <dbReference type="ARBA" id="ARBA00022723"/>
    </source>
</evidence>
<keyword evidence="5" id="KW-1185">Reference proteome</keyword>
<accession>A0A4Z0BI80</accession>
<evidence type="ECO:0000313" key="4">
    <source>
        <dbReference type="EMBL" id="TFY98163.1"/>
    </source>
</evidence>
<dbReference type="AlphaFoldDB" id="A0A4Z0BI80"/>
<dbReference type="Pfam" id="PF05567">
    <property type="entry name" value="T4P_PilY1"/>
    <property type="match status" value="1"/>
</dbReference>
<sequence length="394" mass="42384">YQNDVNGDGKLVAADGDKVYLYVGMRRGGQLIYALDVSDPDTPKFMWKVDEETVGTDGTKVFAAMGQTWSTIRPTSIKGRTGPVVMFGGGYDPINEDPQPALSPNTLGRGIYVLDAVAGTFLKHITHADMGAIPADLTFLDRDVDGKSDRIYAPDTKGNIWRVDIHDADMTNWVVHKIASLGGTGADARKFLNKVDVVLGKTFDAVLVGSGDREHPFETTVVDRFYMLQDKFVGLTGGLFCGSSTSATTCTHSDLTDVTSNAYQDASLPTGSHGWYLTLRTGEKLVSNPITVFGTVIFGTNRPTPSTDGNTCGNLGEARLYQIDFRNAGAVQDSNVDGALNVSDRSSVVAGGGFLPSAVYSPVMIDGKRRDVVCVGTRCFRPGGAKFDTRRHRT</sequence>
<feature type="domain" description="PilY1 beta-propeller" evidence="3">
    <location>
        <begin position="19"/>
        <end position="168"/>
    </location>
</feature>
<evidence type="ECO:0000256" key="2">
    <source>
        <dbReference type="ARBA" id="ARBA00022837"/>
    </source>
</evidence>
<dbReference type="GO" id="GO:0046872">
    <property type="term" value="F:metal ion binding"/>
    <property type="evidence" value="ECO:0007669"/>
    <property type="project" value="UniProtKB-KW"/>
</dbReference>
<feature type="non-terminal residue" evidence="4">
    <location>
        <position position="394"/>
    </location>
</feature>
<organism evidence="4 5">
    <name type="scientific">Ramlibacter henchirensis</name>
    <dbReference type="NCBI Taxonomy" id="204072"/>
    <lineage>
        <taxon>Bacteria</taxon>
        <taxon>Pseudomonadati</taxon>
        <taxon>Pseudomonadota</taxon>
        <taxon>Betaproteobacteria</taxon>
        <taxon>Burkholderiales</taxon>
        <taxon>Comamonadaceae</taxon>
        <taxon>Ramlibacter</taxon>
    </lineage>
</organism>
<protein>
    <submittedName>
        <fullName evidence="4">Pilus assembly protein PilY</fullName>
    </submittedName>
</protein>
<comment type="caution">
    <text evidence="4">The sequence shown here is derived from an EMBL/GenBank/DDBJ whole genome shotgun (WGS) entry which is preliminary data.</text>
</comment>
<dbReference type="EMBL" id="SMLM01000006">
    <property type="protein sequence ID" value="TFY98163.1"/>
    <property type="molecule type" value="Genomic_DNA"/>
</dbReference>
<name>A0A4Z0BI80_9BURK</name>
<dbReference type="RefSeq" id="WP_276606983.1">
    <property type="nucleotide sequence ID" value="NZ_SMLM01000006.1"/>
</dbReference>
<keyword evidence="2" id="KW-0106">Calcium</keyword>
<evidence type="ECO:0000313" key="5">
    <source>
        <dbReference type="Proteomes" id="UP000298180"/>
    </source>
</evidence>
<proteinExistence type="predicted"/>
<dbReference type="InterPro" id="IPR008707">
    <property type="entry name" value="B-propeller_PilY1"/>
</dbReference>
<gene>
    <name evidence="4" type="ORF">EZ313_23125</name>
</gene>
<feature type="non-terminal residue" evidence="4">
    <location>
        <position position="1"/>
    </location>
</feature>